<feature type="compositionally biased region" description="Polar residues" evidence="1">
    <location>
        <begin position="93"/>
        <end position="104"/>
    </location>
</feature>
<evidence type="ECO:0000313" key="4">
    <source>
        <dbReference type="Proteomes" id="UP001321475"/>
    </source>
</evidence>
<accession>A0ABM8G0D5</accession>
<evidence type="ECO:0000256" key="2">
    <source>
        <dbReference type="SAM" id="SignalP"/>
    </source>
</evidence>
<keyword evidence="2" id="KW-0732">Signal</keyword>
<sequence length="104" mass="10249">MNRRRATGVAALVLSAAVALGACTDGRGGPDERGAVSADNDGATAGHLLIKGGANGLTFRTDASEGTLVSVGATDANTAPRLGEIQGDDGSEGNPTPSRSTAER</sequence>
<feature type="signal peptide" evidence="2">
    <location>
        <begin position="1"/>
        <end position="21"/>
    </location>
</feature>
<dbReference type="Proteomes" id="UP001321475">
    <property type="component" value="Chromosome"/>
</dbReference>
<feature type="region of interest" description="Disordered" evidence="1">
    <location>
        <begin position="71"/>
        <end position="104"/>
    </location>
</feature>
<dbReference type="EMBL" id="AP027729">
    <property type="protein sequence ID" value="BDZ41530.1"/>
    <property type="molecule type" value="Genomic_DNA"/>
</dbReference>
<dbReference type="RefSeq" id="WP_286218664.1">
    <property type="nucleotide sequence ID" value="NZ_AP027729.1"/>
</dbReference>
<protein>
    <submittedName>
        <fullName evidence="3">Uncharacterized protein</fullName>
    </submittedName>
</protein>
<evidence type="ECO:0000256" key="1">
    <source>
        <dbReference type="SAM" id="MobiDB-lite"/>
    </source>
</evidence>
<evidence type="ECO:0000313" key="3">
    <source>
        <dbReference type="EMBL" id="BDZ41530.1"/>
    </source>
</evidence>
<name>A0ABM8G0D5_9CELL</name>
<organism evidence="3 4">
    <name type="scientific">Paraoerskovia sediminicola</name>
    <dbReference type="NCBI Taxonomy" id="1138587"/>
    <lineage>
        <taxon>Bacteria</taxon>
        <taxon>Bacillati</taxon>
        <taxon>Actinomycetota</taxon>
        <taxon>Actinomycetes</taxon>
        <taxon>Micrococcales</taxon>
        <taxon>Cellulomonadaceae</taxon>
        <taxon>Paraoerskovia</taxon>
    </lineage>
</organism>
<dbReference type="PROSITE" id="PS51257">
    <property type="entry name" value="PROKAR_LIPOPROTEIN"/>
    <property type="match status" value="1"/>
</dbReference>
<gene>
    <name evidence="3" type="ORF">GCM10025865_08290</name>
</gene>
<keyword evidence="4" id="KW-1185">Reference proteome</keyword>
<proteinExistence type="predicted"/>
<feature type="chain" id="PRO_5045587329" evidence="2">
    <location>
        <begin position="22"/>
        <end position="104"/>
    </location>
</feature>
<reference evidence="4" key="1">
    <citation type="journal article" date="2019" name="Int. J. Syst. Evol. Microbiol.">
        <title>The Global Catalogue of Microorganisms (GCM) 10K type strain sequencing project: providing services to taxonomists for standard genome sequencing and annotation.</title>
        <authorList>
            <consortium name="The Broad Institute Genomics Platform"/>
            <consortium name="The Broad Institute Genome Sequencing Center for Infectious Disease"/>
            <person name="Wu L."/>
            <person name="Ma J."/>
        </authorList>
    </citation>
    <scope>NUCLEOTIDE SEQUENCE [LARGE SCALE GENOMIC DNA]</scope>
    <source>
        <strain evidence="4">NBRC 108565</strain>
    </source>
</reference>